<dbReference type="PANTHER" id="PTHR13612">
    <property type="entry name" value="ENHANCER OF MRNA-DECAPPING PROTEIN 3"/>
    <property type="match status" value="1"/>
</dbReference>
<dbReference type="PROSITE" id="PS52002">
    <property type="entry name" value="SM"/>
    <property type="match status" value="1"/>
</dbReference>
<dbReference type="InterPro" id="IPR025609">
    <property type="entry name" value="Lsm14-like_N"/>
</dbReference>
<dbReference type="GO" id="GO:0000932">
    <property type="term" value="C:P-body"/>
    <property type="evidence" value="ECO:0007669"/>
    <property type="project" value="UniProtKB-SubCell"/>
</dbReference>
<reference evidence="9" key="1">
    <citation type="submission" date="2016-02" db="EMBL/GenBank/DDBJ databases">
        <title>RNAseq analyses of the midgut from blood- or serum-fed Ixodes ricinus ticks.</title>
        <authorList>
            <person name="Perner J."/>
            <person name="Provaznik J."/>
            <person name="Schrenkova J."/>
            <person name="Urbanova V."/>
            <person name="Ribeiro J.M."/>
            <person name="Kopacek P."/>
        </authorList>
    </citation>
    <scope>NUCLEOTIDE SEQUENCE</scope>
    <source>
        <tissue evidence="9">Gut</tissue>
    </source>
</reference>
<evidence type="ECO:0000259" key="8">
    <source>
        <dbReference type="PROSITE" id="PS52002"/>
    </source>
</evidence>
<dbReference type="InterPro" id="IPR025762">
    <property type="entry name" value="DFDF"/>
</dbReference>
<dbReference type="InterPro" id="IPR036652">
    <property type="entry name" value="YjeF_N_dom_sf"/>
</dbReference>
<dbReference type="Pfam" id="PF12701">
    <property type="entry name" value="LSM14"/>
    <property type="match status" value="1"/>
</dbReference>
<sequence length="462" mass="49339">MSDQWVGCVVVVECGDILGTYRGKIVSVDSERQQIVLSQATRNGVKCHVPQVTICAQDIVDLNIIKACDGGPTEEQSASPVNFHDVNGSRKDTKKKGSLTPKKAEVARRVAAMRGRDEACFNAPVDMSLLEHDFDFEKNLALFDKRAVFNEIDAALSSHHTPCATERPAPVPAHPLAAVMRAAPARFKCDENVLGGGGLESVQHIRVPCPQEIDYVTDTGLLVPSISLELRARILEGASRCGYGPERQLEMLGRAASEMVLQLLGGCRRLNPRNSHQRPTLAVVCGSHRQGTQVVCCGRQLANHGVNVLLFRLPDAPGAAADPLLLAELALFQSSGGRLRQNLSELAGCTVDMVLSGLDPVDGSRGVDPRSAALVADWVQQSKAPVVSVDPPPRGGSASALLTPQWVLMPVLPLPVEPRVAAAAGLYLCDVGVPRKVFKDAGVEYASPFGSKFVVALHAKGK</sequence>
<dbReference type="InterPro" id="IPR034107">
    <property type="entry name" value="Lsm16_N"/>
</dbReference>
<evidence type="ECO:0000256" key="3">
    <source>
        <dbReference type="ARBA" id="ARBA00015797"/>
    </source>
</evidence>
<feature type="region of interest" description="Disordered" evidence="5">
    <location>
        <begin position="72"/>
        <end position="100"/>
    </location>
</feature>
<proteinExistence type="evidence at transcript level"/>
<dbReference type="PANTHER" id="PTHR13612:SF0">
    <property type="entry name" value="ENHANCER OF MRNA-DECAPPING PROTEIN 3"/>
    <property type="match status" value="1"/>
</dbReference>
<dbReference type="EMBL" id="GEFM01005809">
    <property type="protein sequence ID" value="JAP69987.1"/>
    <property type="molecule type" value="mRNA"/>
</dbReference>
<feature type="domain" description="YjeF N-terminal" evidence="6">
    <location>
        <begin position="227"/>
        <end position="439"/>
    </location>
</feature>
<feature type="domain" description="DFDF" evidence="7">
    <location>
        <begin position="122"/>
        <end position="158"/>
    </location>
</feature>
<evidence type="ECO:0000256" key="2">
    <source>
        <dbReference type="ARBA" id="ARBA00006610"/>
    </source>
</evidence>
<dbReference type="PROSITE" id="PS51512">
    <property type="entry name" value="DFDF"/>
    <property type="match status" value="1"/>
</dbReference>
<keyword evidence="4" id="KW-0963">Cytoplasm</keyword>
<evidence type="ECO:0000259" key="6">
    <source>
        <dbReference type="PROSITE" id="PS51385"/>
    </source>
</evidence>
<dbReference type="Gene3D" id="2.30.30.100">
    <property type="match status" value="1"/>
</dbReference>
<dbReference type="SUPFAM" id="SSF64153">
    <property type="entry name" value="YjeF N-terminal domain-like"/>
    <property type="match status" value="1"/>
</dbReference>
<protein>
    <recommendedName>
        <fullName evidence="3">Enhancer of mRNA-decapping protein 3</fullName>
    </recommendedName>
</protein>
<evidence type="ECO:0000256" key="5">
    <source>
        <dbReference type="SAM" id="MobiDB-lite"/>
    </source>
</evidence>
<dbReference type="PROSITE" id="PS51385">
    <property type="entry name" value="YJEF_N"/>
    <property type="match status" value="1"/>
</dbReference>
<feature type="domain" description="Sm" evidence="8">
    <location>
        <begin position="1"/>
        <end position="68"/>
    </location>
</feature>
<evidence type="ECO:0000259" key="7">
    <source>
        <dbReference type="PROSITE" id="PS51512"/>
    </source>
</evidence>
<name>A0A131XTK4_IXORI</name>
<dbReference type="AlphaFoldDB" id="A0A131XTK4"/>
<dbReference type="GO" id="GO:0003729">
    <property type="term" value="F:mRNA binding"/>
    <property type="evidence" value="ECO:0007669"/>
    <property type="project" value="InterPro"/>
</dbReference>
<comment type="subcellular location">
    <subcellularLocation>
        <location evidence="1">Cytoplasm</location>
        <location evidence="1">P-body</location>
    </subcellularLocation>
</comment>
<dbReference type="InterPro" id="IPR019050">
    <property type="entry name" value="FDF_dom"/>
</dbReference>
<accession>A0A131XTK4</accession>
<dbReference type="CDD" id="cd01737">
    <property type="entry name" value="LSm16_N"/>
    <property type="match status" value="1"/>
</dbReference>
<dbReference type="Pfam" id="PF09532">
    <property type="entry name" value="FDF"/>
    <property type="match status" value="1"/>
</dbReference>
<comment type="similarity">
    <text evidence="2">Belongs to the EDC3 family.</text>
</comment>
<dbReference type="Gene3D" id="3.40.50.10260">
    <property type="entry name" value="YjeF N-terminal domain"/>
    <property type="match status" value="1"/>
</dbReference>
<dbReference type="InterPro" id="IPR004443">
    <property type="entry name" value="YjeF_N_dom"/>
</dbReference>
<dbReference type="SMART" id="SM01271">
    <property type="entry name" value="LSM14"/>
    <property type="match status" value="1"/>
</dbReference>
<evidence type="ECO:0000313" key="9">
    <source>
        <dbReference type="EMBL" id="JAP69987.1"/>
    </source>
</evidence>
<dbReference type="GO" id="GO:0031087">
    <property type="term" value="P:deadenylation-independent decapping of nuclear-transcribed mRNA"/>
    <property type="evidence" value="ECO:0007669"/>
    <property type="project" value="InterPro"/>
</dbReference>
<organism evidence="9">
    <name type="scientific">Ixodes ricinus</name>
    <name type="common">Common tick</name>
    <name type="synonym">Acarus ricinus</name>
    <dbReference type="NCBI Taxonomy" id="34613"/>
    <lineage>
        <taxon>Eukaryota</taxon>
        <taxon>Metazoa</taxon>
        <taxon>Ecdysozoa</taxon>
        <taxon>Arthropoda</taxon>
        <taxon>Chelicerata</taxon>
        <taxon>Arachnida</taxon>
        <taxon>Acari</taxon>
        <taxon>Parasitiformes</taxon>
        <taxon>Ixodida</taxon>
        <taxon>Ixodoidea</taxon>
        <taxon>Ixodidae</taxon>
        <taxon>Ixodinae</taxon>
        <taxon>Ixodes</taxon>
    </lineage>
</organism>
<dbReference type="Pfam" id="PF03853">
    <property type="entry name" value="YjeF_N"/>
    <property type="match status" value="1"/>
</dbReference>
<evidence type="ECO:0000256" key="4">
    <source>
        <dbReference type="ARBA" id="ARBA00022490"/>
    </source>
</evidence>
<dbReference type="InterPro" id="IPR047575">
    <property type="entry name" value="Sm"/>
</dbReference>
<evidence type="ECO:0000256" key="1">
    <source>
        <dbReference type="ARBA" id="ARBA00004201"/>
    </source>
</evidence>
<dbReference type="GO" id="GO:0033962">
    <property type="term" value="P:P-body assembly"/>
    <property type="evidence" value="ECO:0007669"/>
    <property type="project" value="TreeGrafter"/>
</dbReference>